<evidence type="ECO:0000256" key="3">
    <source>
        <dbReference type="ARBA" id="ARBA00022664"/>
    </source>
</evidence>
<dbReference type="VEuPathDB" id="CryptoDB:GNI_131740"/>
<dbReference type="Proteomes" id="UP000019763">
    <property type="component" value="Unassembled WGS sequence"/>
</dbReference>
<dbReference type="InterPro" id="IPR001163">
    <property type="entry name" value="Sm_dom_euk/arc"/>
</dbReference>
<dbReference type="InterPro" id="IPR016654">
    <property type="entry name" value="U6_snRNA_Lsm2"/>
</dbReference>
<keyword evidence="7" id="KW-0539">Nucleus</keyword>
<dbReference type="GO" id="GO:0046540">
    <property type="term" value="C:U4/U6 x U5 tri-snRNP complex"/>
    <property type="evidence" value="ECO:0007669"/>
    <property type="project" value="TreeGrafter"/>
</dbReference>
<dbReference type="GO" id="GO:0000932">
    <property type="term" value="C:P-body"/>
    <property type="evidence" value="ECO:0007669"/>
    <property type="project" value="TreeGrafter"/>
</dbReference>
<dbReference type="AlphaFoldDB" id="A0A023B1C8"/>
<evidence type="ECO:0000313" key="10">
    <source>
        <dbReference type="EMBL" id="EZG47346.1"/>
    </source>
</evidence>
<dbReference type="PANTHER" id="PTHR13829">
    <property type="entry name" value="SNRNP CORE PROTEIN FAMILY MEMBER"/>
    <property type="match status" value="1"/>
</dbReference>
<evidence type="ECO:0000256" key="6">
    <source>
        <dbReference type="ARBA" id="ARBA00023187"/>
    </source>
</evidence>
<dbReference type="SUPFAM" id="SSF50182">
    <property type="entry name" value="Sm-like ribonucleoproteins"/>
    <property type="match status" value="1"/>
</dbReference>
<dbReference type="EMBL" id="AFNH02000983">
    <property type="protein sequence ID" value="EZG47346.1"/>
    <property type="molecule type" value="Genomic_DNA"/>
</dbReference>
<protein>
    <submittedName>
        <fullName evidence="10">SnRNP Sm family protein</fullName>
    </submittedName>
</protein>
<comment type="caution">
    <text evidence="10">The sequence shown here is derived from an EMBL/GenBank/DDBJ whole genome shotgun (WGS) entry which is preliminary data.</text>
</comment>
<dbReference type="GO" id="GO:0071013">
    <property type="term" value="C:catalytic step 2 spliceosome"/>
    <property type="evidence" value="ECO:0007669"/>
    <property type="project" value="TreeGrafter"/>
</dbReference>
<evidence type="ECO:0000256" key="4">
    <source>
        <dbReference type="ARBA" id="ARBA00022728"/>
    </source>
</evidence>
<feature type="domain" description="Sm" evidence="9">
    <location>
        <begin position="2"/>
        <end position="46"/>
    </location>
</feature>
<accession>A0A023B1C8</accession>
<dbReference type="GO" id="GO:0005688">
    <property type="term" value="C:U6 snRNP"/>
    <property type="evidence" value="ECO:0007669"/>
    <property type="project" value="TreeGrafter"/>
</dbReference>
<gene>
    <name evidence="10" type="ORF">GNI_131740</name>
</gene>
<evidence type="ECO:0000256" key="1">
    <source>
        <dbReference type="ARBA" id="ARBA00004123"/>
    </source>
</evidence>
<keyword evidence="11" id="KW-1185">Reference proteome</keyword>
<feature type="non-terminal residue" evidence="10">
    <location>
        <position position="1"/>
    </location>
</feature>
<keyword evidence="6" id="KW-0508">mRNA splicing</keyword>
<evidence type="ECO:0000313" key="11">
    <source>
        <dbReference type="Proteomes" id="UP000019763"/>
    </source>
</evidence>
<comment type="subcellular location">
    <subcellularLocation>
        <location evidence="1">Nucleus</location>
    </subcellularLocation>
</comment>
<keyword evidence="3" id="KW-0507">mRNA processing</keyword>
<comment type="similarity">
    <text evidence="2">Belongs to the snRNP Sm proteins family.</text>
</comment>
<dbReference type="RefSeq" id="XP_011132187.1">
    <property type="nucleotide sequence ID" value="XM_011133885.1"/>
</dbReference>
<dbReference type="OrthoDB" id="10256176at2759"/>
<keyword evidence="5" id="KW-0694">RNA-binding</keyword>
<evidence type="ECO:0000256" key="5">
    <source>
        <dbReference type="ARBA" id="ARBA00022884"/>
    </source>
</evidence>
<evidence type="ECO:0000256" key="2">
    <source>
        <dbReference type="ARBA" id="ARBA00006850"/>
    </source>
</evidence>
<keyword evidence="8" id="KW-0687">Ribonucleoprotein</keyword>
<evidence type="ECO:0000256" key="7">
    <source>
        <dbReference type="ARBA" id="ARBA00023242"/>
    </source>
</evidence>
<dbReference type="Pfam" id="PF01423">
    <property type="entry name" value="LSM"/>
    <property type="match status" value="1"/>
</dbReference>
<dbReference type="eggNOG" id="KOG3448">
    <property type="taxonomic scope" value="Eukaryota"/>
</dbReference>
<evidence type="ECO:0000256" key="8">
    <source>
        <dbReference type="ARBA" id="ARBA00023274"/>
    </source>
</evidence>
<dbReference type="InterPro" id="IPR010920">
    <property type="entry name" value="LSM_dom_sf"/>
</dbReference>
<dbReference type="GO" id="GO:0071011">
    <property type="term" value="C:precatalytic spliceosome"/>
    <property type="evidence" value="ECO:0007669"/>
    <property type="project" value="TreeGrafter"/>
</dbReference>
<organism evidence="10 11">
    <name type="scientific">Gregarina niphandrodes</name>
    <name type="common">Septate eugregarine</name>
    <dbReference type="NCBI Taxonomy" id="110365"/>
    <lineage>
        <taxon>Eukaryota</taxon>
        <taxon>Sar</taxon>
        <taxon>Alveolata</taxon>
        <taxon>Apicomplexa</taxon>
        <taxon>Conoidasida</taxon>
        <taxon>Gregarinasina</taxon>
        <taxon>Eugregarinorida</taxon>
        <taxon>Gregarinidae</taxon>
        <taxon>Gregarina</taxon>
    </lineage>
</organism>
<reference evidence="10" key="1">
    <citation type="submission" date="2013-12" db="EMBL/GenBank/DDBJ databases">
        <authorList>
            <person name="Omoto C.K."/>
            <person name="Sibley D."/>
            <person name="Venepally P."/>
            <person name="Hadjithomas M."/>
            <person name="Karamycheva S."/>
            <person name="Brunk B."/>
            <person name="Roos D."/>
            <person name="Caler E."/>
            <person name="Lorenzi H."/>
        </authorList>
    </citation>
    <scope>NUCLEOTIDE SEQUENCE</scope>
</reference>
<dbReference type="PANTHER" id="PTHR13829:SF2">
    <property type="entry name" value="U6 SNRNA-ASSOCIATED SM-LIKE PROTEIN LSM2"/>
    <property type="match status" value="1"/>
</dbReference>
<name>A0A023B1C8_GRENI</name>
<dbReference type="GeneID" id="22914609"/>
<dbReference type="GO" id="GO:0000398">
    <property type="term" value="P:mRNA splicing, via spliceosome"/>
    <property type="evidence" value="ECO:0007669"/>
    <property type="project" value="TreeGrafter"/>
</dbReference>
<proteinExistence type="inferred from homology"/>
<dbReference type="Gene3D" id="2.30.30.100">
    <property type="match status" value="1"/>
</dbReference>
<evidence type="ECO:0000259" key="9">
    <source>
        <dbReference type="Pfam" id="PF01423"/>
    </source>
</evidence>
<dbReference type="GO" id="GO:1990726">
    <property type="term" value="C:Lsm1-7-Pat1 complex"/>
    <property type="evidence" value="ECO:0007669"/>
    <property type="project" value="TreeGrafter"/>
</dbReference>
<sequence length="68" mass="7504">MAGTIEAVDQYLNLKLSNVQVTPGVSAHYPSRYACFIRGSVIRYINLSQAQLDLAQLQSACRKMELTG</sequence>
<dbReference type="GO" id="GO:0003723">
    <property type="term" value="F:RNA binding"/>
    <property type="evidence" value="ECO:0007669"/>
    <property type="project" value="UniProtKB-KW"/>
</dbReference>
<keyword evidence="4" id="KW-0747">Spliceosome</keyword>